<evidence type="ECO:0000256" key="3">
    <source>
        <dbReference type="SAM" id="SignalP"/>
    </source>
</evidence>
<feature type="transmembrane region" description="Helical" evidence="2">
    <location>
        <begin position="237"/>
        <end position="254"/>
    </location>
</feature>
<feature type="compositionally biased region" description="Low complexity" evidence="1">
    <location>
        <begin position="538"/>
        <end position="552"/>
    </location>
</feature>
<proteinExistence type="predicted"/>
<evidence type="ECO:0000313" key="6">
    <source>
        <dbReference type="EMBL" id="SOD56820.1"/>
    </source>
</evidence>
<dbReference type="AlphaFoldDB" id="A0A286DDV4"/>
<dbReference type="InterPro" id="IPR018702">
    <property type="entry name" value="DUF2207"/>
</dbReference>
<dbReference type="Pfam" id="PF20990">
    <property type="entry name" value="DUF2207_C"/>
    <property type="match status" value="1"/>
</dbReference>
<feature type="region of interest" description="Disordered" evidence="1">
    <location>
        <begin position="538"/>
        <end position="573"/>
    </location>
</feature>
<feature type="domain" description="DUF2207" evidence="4">
    <location>
        <begin position="22"/>
        <end position="214"/>
    </location>
</feature>
<evidence type="ECO:0000259" key="4">
    <source>
        <dbReference type="Pfam" id="PF09972"/>
    </source>
</evidence>
<dbReference type="Proteomes" id="UP000219374">
    <property type="component" value="Unassembled WGS sequence"/>
</dbReference>
<accession>A0A286DDV4</accession>
<organism evidence="6 7">
    <name type="scientific">Pseudoxanthomonas wuyuanensis</name>
    <dbReference type="NCBI Taxonomy" id="1073196"/>
    <lineage>
        <taxon>Bacteria</taxon>
        <taxon>Pseudomonadati</taxon>
        <taxon>Pseudomonadota</taxon>
        <taxon>Gammaproteobacteria</taxon>
        <taxon>Lysobacterales</taxon>
        <taxon>Lysobacteraceae</taxon>
        <taxon>Pseudoxanthomonas</taxon>
    </lineage>
</organism>
<keyword evidence="2" id="KW-0472">Membrane</keyword>
<keyword evidence="2" id="KW-0812">Transmembrane</keyword>
<feature type="domain" description="Predicted membrane protein YciQ-like C-terminal" evidence="5">
    <location>
        <begin position="271"/>
        <end position="500"/>
    </location>
</feature>
<dbReference type="EMBL" id="OCND01000011">
    <property type="protein sequence ID" value="SOD56820.1"/>
    <property type="molecule type" value="Genomic_DNA"/>
</dbReference>
<dbReference type="OrthoDB" id="9767603at2"/>
<gene>
    <name evidence="6" type="ORF">SAMN06296416_11125</name>
</gene>
<keyword evidence="3" id="KW-0732">Signal</keyword>
<feature type="signal peptide" evidence="3">
    <location>
        <begin position="1"/>
        <end position="19"/>
    </location>
</feature>
<dbReference type="InterPro" id="IPR048389">
    <property type="entry name" value="YciQ-like_C"/>
</dbReference>
<dbReference type="Pfam" id="PF09972">
    <property type="entry name" value="DUF2207"/>
    <property type="match status" value="1"/>
</dbReference>
<feature type="chain" id="PRO_5013261857" evidence="3">
    <location>
        <begin position="20"/>
        <end position="573"/>
    </location>
</feature>
<evidence type="ECO:0000256" key="1">
    <source>
        <dbReference type="SAM" id="MobiDB-lite"/>
    </source>
</evidence>
<feature type="transmembrane region" description="Helical" evidence="2">
    <location>
        <begin position="387"/>
        <end position="408"/>
    </location>
</feature>
<dbReference type="RefSeq" id="WP_097123302.1">
    <property type="nucleotide sequence ID" value="NZ_OCND01000011.1"/>
</dbReference>
<evidence type="ECO:0000256" key="2">
    <source>
        <dbReference type="SAM" id="Phobius"/>
    </source>
</evidence>
<sequence length="573" mass="61370">MKRCLPGWLLLLLPCLGLAQERIRSYDIGVDIHADGSLLVTENITVRAEGDRIRRGIYREFPTRYKDRYGNRVVVDFEVVDVLRDGRPEPWFTERRSNGVVVNTGNDDFLPVPREYAYTLRYRTTRQLGFFDQHDELYWNAIGQGWVFPIESATVEVRLPQPVPDQQMKAEAFTGAQGERGSDYSMSLPAPGVARWRLARPLPPNQGMTVVLGFPKGVVSEPGATQRLGWLLKDNRGVLIALVGALSLLGYCIHRWRQVGRDPPAGVIIARYQPPEGHSPSGLRFMRRMSYDTRCFSADVLALAVGGNLRIQRDKGLLKDEWTLEKTYTPGALPAAGEQKILMGKLFAGGASELLLKNSNAAIISAAQSAHSHALEKRFKPAYFNRNGSSVLTAFAIAAISAMLAFLLGGGGGIPIIIGIAALMLATLIVFSVLIRAPTAEGRKLLDEIEGLKLYLGVAERDELKQLSGPEAPPLDAKRYEQLLPYAVALEVEDAWTRKFTAAAGAAAVAAATAGIGWYRGSGIGDLGSLSKAVGSGLSSQISSSSHAPGSSSGSGGGGSSGGGGGGGGGGGR</sequence>
<keyword evidence="7" id="KW-1185">Reference proteome</keyword>
<name>A0A286DDV4_9GAMM</name>
<keyword evidence="2" id="KW-1133">Transmembrane helix</keyword>
<protein>
    <submittedName>
        <fullName evidence="6">Predicted membrane protein</fullName>
    </submittedName>
</protein>
<evidence type="ECO:0000313" key="7">
    <source>
        <dbReference type="Proteomes" id="UP000219374"/>
    </source>
</evidence>
<reference evidence="6 7" key="1">
    <citation type="submission" date="2017-09" db="EMBL/GenBank/DDBJ databases">
        <authorList>
            <person name="Ehlers B."/>
            <person name="Leendertz F.H."/>
        </authorList>
    </citation>
    <scope>NUCLEOTIDE SEQUENCE [LARGE SCALE GENOMIC DNA]</scope>
    <source>
        <strain evidence="6 7">CGMCC 1.10978</strain>
    </source>
</reference>
<evidence type="ECO:0000259" key="5">
    <source>
        <dbReference type="Pfam" id="PF20990"/>
    </source>
</evidence>
<feature type="transmembrane region" description="Helical" evidence="2">
    <location>
        <begin position="414"/>
        <end position="435"/>
    </location>
</feature>
<feature type="compositionally biased region" description="Gly residues" evidence="1">
    <location>
        <begin position="553"/>
        <end position="573"/>
    </location>
</feature>